<organism evidence="1 2">
    <name type="scientific">Panagrolaimus superbus</name>
    <dbReference type="NCBI Taxonomy" id="310955"/>
    <lineage>
        <taxon>Eukaryota</taxon>
        <taxon>Metazoa</taxon>
        <taxon>Ecdysozoa</taxon>
        <taxon>Nematoda</taxon>
        <taxon>Chromadorea</taxon>
        <taxon>Rhabditida</taxon>
        <taxon>Tylenchina</taxon>
        <taxon>Panagrolaimomorpha</taxon>
        <taxon>Panagrolaimoidea</taxon>
        <taxon>Panagrolaimidae</taxon>
        <taxon>Panagrolaimus</taxon>
    </lineage>
</organism>
<proteinExistence type="predicted"/>
<dbReference type="AlphaFoldDB" id="A0A914YAH5"/>
<name>A0A914YAH5_9BILA</name>
<sequence length="180" mass="20805">MYLNDVVSKERIATSMLREPFVSHHALTNNPSKPFNLAVKRPMIRELDDATKSAYRITNTELLKEEIRVFKLNHPVQPLQHGLWWAEDEVDASYIFGTHGPDVPKYAYYKAAQGNAVQYFDHALLNYIEGYTTHVLFPSTVNELNHYRTLIYNIPENTLQYLDPLGNETYCCPAVRNQKS</sequence>
<dbReference type="Proteomes" id="UP000887577">
    <property type="component" value="Unplaced"/>
</dbReference>
<protein>
    <submittedName>
        <fullName evidence="2">Uncharacterized protein</fullName>
    </submittedName>
</protein>
<evidence type="ECO:0000313" key="2">
    <source>
        <dbReference type="WBParaSite" id="PSU_v2.g15767.t1"/>
    </source>
</evidence>
<keyword evidence="1" id="KW-1185">Reference proteome</keyword>
<evidence type="ECO:0000313" key="1">
    <source>
        <dbReference type="Proteomes" id="UP000887577"/>
    </source>
</evidence>
<dbReference type="WBParaSite" id="PSU_v2.g15767.t1">
    <property type="protein sequence ID" value="PSU_v2.g15767.t1"/>
    <property type="gene ID" value="PSU_v2.g15767"/>
</dbReference>
<accession>A0A914YAH5</accession>
<reference evidence="2" key="1">
    <citation type="submission" date="2022-11" db="UniProtKB">
        <authorList>
            <consortium name="WormBaseParasite"/>
        </authorList>
    </citation>
    <scope>IDENTIFICATION</scope>
</reference>